<proteinExistence type="predicted"/>
<evidence type="ECO:0000313" key="1">
    <source>
        <dbReference type="EMBL" id="KRY30799.1"/>
    </source>
</evidence>
<name>A0A0V1B1E0_TRISP</name>
<reference evidence="1 2" key="1">
    <citation type="submission" date="2015-01" db="EMBL/GenBank/DDBJ databases">
        <title>Evolution of Trichinella species and genotypes.</title>
        <authorList>
            <person name="Korhonen P.K."/>
            <person name="Edoardo P."/>
            <person name="Giuseppe L.R."/>
            <person name="Gasser R.B."/>
        </authorList>
    </citation>
    <scope>NUCLEOTIDE SEQUENCE [LARGE SCALE GENOMIC DNA]</scope>
    <source>
        <strain evidence="1">ISS3</strain>
    </source>
</reference>
<dbReference type="InParanoid" id="A0A0V1B1E0"/>
<accession>A0A0V1B1E0</accession>
<evidence type="ECO:0000313" key="2">
    <source>
        <dbReference type="Proteomes" id="UP000054776"/>
    </source>
</evidence>
<protein>
    <submittedName>
        <fullName evidence="1">Uncharacterized protein</fullName>
    </submittedName>
</protein>
<dbReference type="Proteomes" id="UP000054776">
    <property type="component" value="Unassembled WGS sequence"/>
</dbReference>
<comment type="caution">
    <text evidence="1">The sequence shown here is derived from an EMBL/GenBank/DDBJ whole genome shotgun (WGS) entry which is preliminary data.</text>
</comment>
<organism evidence="1 2">
    <name type="scientific">Trichinella spiralis</name>
    <name type="common">Trichina worm</name>
    <dbReference type="NCBI Taxonomy" id="6334"/>
    <lineage>
        <taxon>Eukaryota</taxon>
        <taxon>Metazoa</taxon>
        <taxon>Ecdysozoa</taxon>
        <taxon>Nematoda</taxon>
        <taxon>Enoplea</taxon>
        <taxon>Dorylaimia</taxon>
        <taxon>Trichinellida</taxon>
        <taxon>Trichinellidae</taxon>
        <taxon>Trichinella</taxon>
    </lineage>
</organism>
<sequence length="185" mass="21555">MDENVTQSFIGNCPNVAIRLSNIIHHLYTTLLIPWKRLHANFHLKCCRPDVYEQREDVVGLNYYAFLHRRNEFGISNANNLMCGKHAVIQRQQSSENGRWTFKVNRLFLCAKERPVQIRQNDRNAFYKSTCYALKYSSSCIYSKLNAFNCELMRTNRNLSCYKSTVVSLVTEPISLPTTEAFPNF</sequence>
<gene>
    <name evidence="1" type="ORF">T01_4834</name>
</gene>
<dbReference type="AlphaFoldDB" id="A0A0V1B1E0"/>
<keyword evidence="2" id="KW-1185">Reference proteome</keyword>
<dbReference type="OrthoDB" id="10463655at2759"/>
<dbReference type="EMBL" id="JYDH01000131">
    <property type="protein sequence ID" value="KRY30799.1"/>
    <property type="molecule type" value="Genomic_DNA"/>
</dbReference>